<organism evidence="1 2">
    <name type="scientific">Falsiruegeria litorea</name>
    <dbReference type="NCBI Taxonomy" id="1280831"/>
    <lineage>
        <taxon>Bacteria</taxon>
        <taxon>Pseudomonadati</taxon>
        <taxon>Pseudomonadota</taxon>
        <taxon>Alphaproteobacteria</taxon>
        <taxon>Rhodobacterales</taxon>
        <taxon>Roseobacteraceae</taxon>
        <taxon>Falsiruegeria</taxon>
    </lineage>
</organism>
<dbReference type="InterPro" id="IPR038561">
    <property type="entry name" value="SoxD_sf"/>
</dbReference>
<dbReference type="Pfam" id="PF04267">
    <property type="entry name" value="SoxD"/>
    <property type="match status" value="1"/>
</dbReference>
<reference evidence="1 2" key="1">
    <citation type="submission" date="2021-05" db="EMBL/GenBank/DDBJ databases">
        <title>Draft genomes of marine bacteria isolated from model chitin particles.</title>
        <authorList>
            <person name="Datta M.S."/>
            <person name="Schwartzman J.A."/>
            <person name="Cordero O."/>
        </authorList>
    </citation>
    <scope>NUCLEOTIDE SEQUENCE [LARGE SCALE GENOMIC DNA]</scope>
    <source>
        <strain evidence="1 2">4E07</strain>
    </source>
</reference>
<comment type="caution">
    <text evidence="1">The sequence shown here is derived from an EMBL/GenBank/DDBJ whole genome shotgun (WGS) entry which is preliminary data.</text>
</comment>
<evidence type="ECO:0000313" key="1">
    <source>
        <dbReference type="EMBL" id="MBT3143331.1"/>
    </source>
</evidence>
<name>A0ABS5WW14_9RHOB</name>
<dbReference type="EMBL" id="JAHHDY010000022">
    <property type="protein sequence ID" value="MBT3143331.1"/>
    <property type="molecule type" value="Genomic_DNA"/>
</dbReference>
<accession>A0ABS5WW14</accession>
<dbReference type="InterPro" id="IPR006279">
    <property type="entry name" value="SoxD"/>
</dbReference>
<sequence length="89" mass="10460">MQRFPCPFCGLRDEREFHFSAEAGKTRPDTTQDVSETEWRDYLYAQANPVGVSEEIWVHIPCREVFLMKRNTVTMEVLSSRALRKEHTP</sequence>
<proteinExistence type="predicted"/>
<keyword evidence="2" id="KW-1185">Reference proteome</keyword>
<dbReference type="Proteomes" id="UP000763802">
    <property type="component" value="Unassembled WGS sequence"/>
</dbReference>
<protein>
    <submittedName>
        <fullName evidence="1">Sarcosine oxidase subunit delta</fullName>
    </submittedName>
</protein>
<gene>
    <name evidence="1" type="ORF">KL867_19910</name>
</gene>
<evidence type="ECO:0000313" key="2">
    <source>
        <dbReference type="Proteomes" id="UP000763802"/>
    </source>
</evidence>
<dbReference type="RefSeq" id="WP_215194234.1">
    <property type="nucleotide sequence ID" value="NZ_JAHHDY010000022.1"/>
</dbReference>
<dbReference type="Gene3D" id="3.30.2270.10">
    <property type="entry name" value="Folate-binding superfamily"/>
    <property type="match status" value="1"/>
</dbReference>